<gene>
    <name evidence="2" type="ORF">CHS0354_030783</name>
</gene>
<feature type="signal peptide" evidence="1">
    <location>
        <begin position="1"/>
        <end position="17"/>
    </location>
</feature>
<protein>
    <submittedName>
        <fullName evidence="2">Uncharacterized protein</fullName>
    </submittedName>
</protein>
<organism evidence="2 3">
    <name type="scientific">Potamilus streckersoni</name>
    <dbReference type="NCBI Taxonomy" id="2493646"/>
    <lineage>
        <taxon>Eukaryota</taxon>
        <taxon>Metazoa</taxon>
        <taxon>Spiralia</taxon>
        <taxon>Lophotrochozoa</taxon>
        <taxon>Mollusca</taxon>
        <taxon>Bivalvia</taxon>
        <taxon>Autobranchia</taxon>
        <taxon>Heteroconchia</taxon>
        <taxon>Palaeoheterodonta</taxon>
        <taxon>Unionida</taxon>
        <taxon>Unionoidea</taxon>
        <taxon>Unionidae</taxon>
        <taxon>Ambleminae</taxon>
        <taxon>Lampsilini</taxon>
        <taxon>Potamilus</taxon>
    </lineage>
</organism>
<keyword evidence="3" id="KW-1185">Reference proteome</keyword>
<evidence type="ECO:0000313" key="3">
    <source>
        <dbReference type="Proteomes" id="UP001195483"/>
    </source>
</evidence>
<accession>A0AAE0TE64</accession>
<proteinExistence type="predicted"/>
<comment type="caution">
    <text evidence="2">The sequence shown here is derived from an EMBL/GenBank/DDBJ whole genome shotgun (WGS) entry which is preliminary data.</text>
</comment>
<reference evidence="2" key="1">
    <citation type="journal article" date="2021" name="Genome Biol. Evol.">
        <title>A High-Quality Reference Genome for a Parasitic Bivalve with Doubly Uniparental Inheritance (Bivalvia: Unionida).</title>
        <authorList>
            <person name="Smith C.H."/>
        </authorList>
    </citation>
    <scope>NUCLEOTIDE SEQUENCE</scope>
    <source>
        <strain evidence="2">CHS0354</strain>
    </source>
</reference>
<keyword evidence="1" id="KW-0732">Signal</keyword>
<reference evidence="2" key="2">
    <citation type="journal article" date="2021" name="Genome Biol. Evol.">
        <title>Developing a high-quality reference genome for a parasitic bivalve with doubly uniparental inheritance (Bivalvia: Unionida).</title>
        <authorList>
            <person name="Smith C.H."/>
        </authorList>
    </citation>
    <scope>NUCLEOTIDE SEQUENCE</scope>
    <source>
        <strain evidence="2">CHS0354</strain>
        <tissue evidence="2">Mantle</tissue>
    </source>
</reference>
<feature type="chain" id="PRO_5042083618" evidence="1">
    <location>
        <begin position="18"/>
        <end position="169"/>
    </location>
</feature>
<dbReference type="Proteomes" id="UP001195483">
    <property type="component" value="Unassembled WGS sequence"/>
</dbReference>
<sequence length="169" mass="18287">MAATLLLLCAAVVTVAAQVIIPVPGHQITDKLIVLKSMLTSLQWQLDGHQTSCCTPVLRLGDWGTYIREHLLEYVDLTDLGDGKSKIDSAEIKHMGTSQPPPPPRKLCISNSIWCSGAKISGDEANIKHLKEHVPGTRSDLKTAKSYGDLGTIESSVNFAPGTMHKSMK</sequence>
<evidence type="ECO:0000313" key="2">
    <source>
        <dbReference type="EMBL" id="KAK3608329.1"/>
    </source>
</evidence>
<name>A0AAE0TE64_9BIVA</name>
<dbReference type="EMBL" id="JAEAOA010001832">
    <property type="protein sequence ID" value="KAK3608329.1"/>
    <property type="molecule type" value="Genomic_DNA"/>
</dbReference>
<dbReference type="AlphaFoldDB" id="A0AAE0TE64"/>
<reference evidence="2" key="3">
    <citation type="submission" date="2023-05" db="EMBL/GenBank/DDBJ databases">
        <authorList>
            <person name="Smith C.H."/>
        </authorList>
    </citation>
    <scope>NUCLEOTIDE SEQUENCE</scope>
    <source>
        <strain evidence="2">CHS0354</strain>
        <tissue evidence="2">Mantle</tissue>
    </source>
</reference>
<evidence type="ECO:0000256" key="1">
    <source>
        <dbReference type="SAM" id="SignalP"/>
    </source>
</evidence>